<comment type="caution">
    <text evidence="1">The sequence shown here is derived from an EMBL/GenBank/DDBJ whole genome shotgun (WGS) entry which is preliminary data.</text>
</comment>
<evidence type="ECO:0000313" key="1">
    <source>
        <dbReference type="EMBL" id="GGH08953.1"/>
    </source>
</evidence>
<protein>
    <submittedName>
        <fullName evidence="1">Uncharacterized protein</fullName>
    </submittedName>
</protein>
<name>A0A917MI64_9HYPH</name>
<sequence length="115" mass="12661">MPPKAQTREMRPLRVRHEPPTLEEAMFAAQGLTDDVDQQVHIVAGLMELAAEDVRPQVEKLVASTARAIAQGRSVATVESRSGAPRTVVVEKTRRFKVSVPPRTVIDLTRRAPAN</sequence>
<dbReference type="AlphaFoldDB" id="A0A917MI64"/>
<accession>A0A917MI64</accession>
<evidence type="ECO:0000313" key="2">
    <source>
        <dbReference type="Proteomes" id="UP000603912"/>
    </source>
</evidence>
<keyword evidence="2" id="KW-1185">Reference proteome</keyword>
<reference evidence="1" key="1">
    <citation type="journal article" date="2014" name="Int. J. Syst. Evol. Microbiol.">
        <title>Complete genome sequence of Corynebacterium casei LMG S-19264T (=DSM 44701T), isolated from a smear-ripened cheese.</title>
        <authorList>
            <consortium name="US DOE Joint Genome Institute (JGI-PGF)"/>
            <person name="Walter F."/>
            <person name="Albersmeier A."/>
            <person name="Kalinowski J."/>
            <person name="Ruckert C."/>
        </authorList>
    </citation>
    <scope>NUCLEOTIDE SEQUENCE</scope>
    <source>
        <strain evidence="1">CGMCC 1.12214</strain>
    </source>
</reference>
<gene>
    <name evidence="1" type="ORF">GCM10007036_04720</name>
</gene>
<reference evidence="1" key="2">
    <citation type="submission" date="2020-09" db="EMBL/GenBank/DDBJ databases">
        <authorList>
            <person name="Sun Q."/>
            <person name="Zhou Y."/>
        </authorList>
    </citation>
    <scope>NUCLEOTIDE SEQUENCE</scope>
    <source>
        <strain evidence="1">CGMCC 1.12214</strain>
    </source>
</reference>
<dbReference type="Proteomes" id="UP000603912">
    <property type="component" value="Unassembled WGS sequence"/>
</dbReference>
<organism evidence="1 2">
    <name type="scientific">Alsobacter metallidurans</name>
    <dbReference type="NCBI Taxonomy" id="340221"/>
    <lineage>
        <taxon>Bacteria</taxon>
        <taxon>Pseudomonadati</taxon>
        <taxon>Pseudomonadota</taxon>
        <taxon>Alphaproteobacteria</taxon>
        <taxon>Hyphomicrobiales</taxon>
        <taxon>Alsobacteraceae</taxon>
        <taxon>Alsobacter</taxon>
    </lineage>
</organism>
<dbReference type="RefSeq" id="WP_244643467.1">
    <property type="nucleotide sequence ID" value="NZ_BMES01000001.1"/>
</dbReference>
<dbReference type="EMBL" id="BMES01000001">
    <property type="protein sequence ID" value="GGH08953.1"/>
    <property type="molecule type" value="Genomic_DNA"/>
</dbReference>
<proteinExistence type="predicted"/>